<dbReference type="NCBIfam" id="TIGR01066">
    <property type="entry name" value="rplM_bact"/>
    <property type="match status" value="1"/>
</dbReference>
<comment type="similarity">
    <text evidence="1 4 5">Belongs to the universal ribosomal protein uL13 family.</text>
</comment>
<dbReference type="PIRSF" id="PIRSF002181">
    <property type="entry name" value="Ribosomal_L13"/>
    <property type="match status" value="1"/>
</dbReference>
<protein>
    <recommendedName>
        <fullName evidence="4">Large ribosomal subunit protein uL13</fullName>
    </recommendedName>
</protein>
<dbReference type="InterPro" id="IPR005822">
    <property type="entry name" value="Ribosomal_uL13"/>
</dbReference>
<reference evidence="7 8" key="1">
    <citation type="submission" date="2017-09" db="EMBL/GenBank/DDBJ databases">
        <title>Depth-based differentiation of microbial function through sediment-hosted aquifers and enrichment of novel symbionts in the deep terrestrial subsurface.</title>
        <authorList>
            <person name="Probst A.J."/>
            <person name="Ladd B."/>
            <person name="Jarett J.K."/>
            <person name="Geller-Mcgrath D.E."/>
            <person name="Sieber C.M."/>
            <person name="Emerson J.B."/>
            <person name="Anantharaman K."/>
            <person name="Thomas B.C."/>
            <person name="Malmstrom R."/>
            <person name="Stieglmeier M."/>
            <person name="Klingl A."/>
            <person name="Woyke T."/>
            <person name="Ryan C.M."/>
            <person name="Banfield J.F."/>
        </authorList>
    </citation>
    <scope>NUCLEOTIDE SEQUENCE [LARGE SCALE GENOMIC DNA]</scope>
    <source>
        <strain evidence="7">CG23_combo_of_CG06-09_8_20_14_all_40_14</strain>
    </source>
</reference>
<dbReference type="GO" id="GO:0003729">
    <property type="term" value="F:mRNA binding"/>
    <property type="evidence" value="ECO:0007669"/>
    <property type="project" value="TreeGrafter"/>
</dbReference>
<dbReference type="GO" id="GO:0017148">
    <property type="term" value="P:negative regulation of translation"/>
    <property type="evidence" value="ECO:0007669"/>
    <property type="project" value="TreeGrafter"/>
</dbReference>
<dbReference type="Proteomes" id="UP000231388">
    <property type="component" value="Unassembled WGS sequence"/>
</dbReference>
<evidence type="ECO:0000256" key="1">
    <source>
        <dbReference type="ARBA" id="ARBA00006227"/>
    </source>
</evidence>
<gene>
    <name evidence="4 6" type="primary">rplM</name>
    <name evidence="7" type="ORF">COX53_00765</name>
</gene>
<name>A0A2G9XCV5_UNCKA</name>
<comment type="function">
    <text evidence="4 6">This protein is one of the early assembly proteins of the 50S ribosomal subunit, although it is not seen to bind rRNA by itself. It is important during the early stages of 50S assembly.</text>
</comment>
<accession>A0A2G9XCV5</accession>
<dbReference type="AlphaFoldDB" id="A0A2G9XCV5"/>
<dbReference type="CDD" id="cd00392">
    <property type="entry name" value="Ribosomal_L13"/>
    <property type="match status" value="1"/>
</dbReference>
<dbReference type="PROSITE" id="PS00783">
    <property type="entry name" value="RIBOSOMAL_L13"/>
    <property type="match status" value="1"/>
</dbReference>
<evidence type="ECO:0000256" key="3">
    <source>
        <dbReference type="ARBA" id="ARBA00023274"/>
    </source>
</evidence>
<dbReference type="GO" id="GO:0003735">
    <property type="term" value="F:structural constituent of ribosome"/>
    <property type="evidence" value="ECO:0007669"/>
    <property type="project" value="InterPro"/>
</dbReference>
<keyword evidence="3 4" id="KW-0687">Ribonucleoprotein</keyword>
<evidence type="ECO:0000256" key="6">
    <source>
        <dbReference type="RuleBase" id="RU003878"/>
    </source>
</evidence>
<evidence type="ECO:0000256" key="2">
    <source>
        <dbReference type="ARBA" id="ARBA00022980"/>
    </source>
</evidence>
<dbReference type="GO" id="GO:1990904">
    <property type="term" value="C:ribonucleoprotein complex"/>
    <property type="evidence" value="ECO:0007669"/>
    <property type="project" value="UniProtKB-KW"/>
</dbReference>
<keyword evidence="2 4" id="KW-0689">Ribosomal protein</keyword>
<evidence type="ECO:0000256" key="4">
    <source>
        <dbReference type="HAMAP-Rule" id="MF_01366"/>
    </source>
</evidence>
<dbReference type="HAMAP" id="MF_01366">
    <property type="entry name" value="Ribosomal_uL13"/>
    <property type="match status" value="1"/>
</dbReference>
<evidence type="ECO:0000313" key="7">
    <source>
        <dbReference type="EMBL" id="PIP04767.1"/>
    </source>
</evidence>
<dbReference type="GO" id="GO:0005840">
    <property type="term" value="C:ribosome"/>
    <property type="evidence" value="ECO:0007669"/>
    <property type="project" value="UniProtKB-KW"/>
</dbReference>
<organism evidence="7 8">
    <name type="scientific">candidate division WWE3 bacterium CG23_combo_of_CG06-09_8_20_14_all_40_14</name>
    <dbReference type="NCBI Taxonomy" id="1975095"/>
    <lineage>
        <taxon>Bacteria</taxon>
        <taxon>Katanobacteria</taxon>
    </lineage>
</organism>
<dbReference type="InterPro" id="IPR005823">
    <property type="entry name" value="Ribosomal_uL13_bac-type"/>
</dbReference>
<dbReference type="PANTHER" id="PTHR11545:SF2">
    <property type="entry name" value="LARGE RIBOSOMAL SUBUNIT PROTEIN UL13M"/>
    <property type="match status" value="1"/>
</dbReference>
<dbReference type="Pfam" id="PF00572">
    <property type="entry name" value="Ribosomal_L13"/>
    <property type="match status" value="1"/>
</dbReference>
<dbReference type="InterPro" id="IPR023563">
    <property type="entry name" value="Ribosomal_uL13_CS"/>
</dbReference>
<evidence type="ECO:0000313" key="8">
    <source>
        <dbReference type="Proteomes" id="UP000231388"/>
    </source>
</evidence>
<dbReference type="Gene3D" id="3.90.1180.10">
    <property type="entry name" value="Ribosomal protein L13"/>
    <property type="match status" value="1"/>
</dbReference>
<comment type="subunit">
    <text evidence="4">Part of the 50S ribosomal subunit.</text>
</comment>
<dbReference type="GO" id="GO:0006412">
    <property type="term" value="P:translation"/>
    <property type="evidence" value="ECO:0007669"/>
    <property type="project" value="UniProtKB-UniRule"/>
</dbReference>
<proteinExistence type="inferred from homology"/>
<sequence length="140" mass="15861">MKGQTKAAKKKEIEVKWHLIDVQGLMLGRVASGIAKILTGKHKTNFSFNQNCGDKVVAINVSKIALSGGKEKKKIYFRHTGFMGGLKKESYEKLTLKKPEEALRKAVKGMLPVNKLRKERLNNLYLYRSDKHPHTNIISK</sequence>
<dbReference type="InterPro" id="IPR036899">
    <property type="entry name" value="Ribosomal_uL13_sf"/>
</dbReference>
<evidence type="ECO:0000256" key="5">
    <source>
        <dbReference type="RuleBase" id="RU003877"/>
    </source>
</evidence>
<comment type="caution">
    <text evidence="7">The sequence shown here is derived from an EMBL/GenBank/DDBJ whole genome shotgun (WGS) entry which is preliminary data.</text>
</comment>
<dbReference type="PANTHER" id="PTHR11545">
    <property type="entry name" value="RIBOSOMAL PROTEIN L13"/>
    <property type="match status" value="1"/>
</dbReference>
<dbReference type="EMBL" id="PCQY01000010">
    <property type="protein sequence ID" value="PIP04767.1"/>
    <property type="molecule type" value="Genomic_DNA"/>
</dbReference>
<dbReference type="SUPFAM" id="SSF52161">
    <property type="entry name" value="Ribosomal protein L13"/>
    <property type="match status" value="1"/>
</dbReference>